<evidence type="ECO:0000256" key="3">
    <source>
        <dbReference type="ARBA" id="ARBA00022801"/>
    </source>
</evidence>
<feature type="site" description="Important for catalytic activity" evidence="7">
    <location>
        <position position="223"/>
    </location>
</feature>
<comment type="similarity">
    <text evidence="1">Belongs to the DNA repair enzymes AP/ExoA family.</text>
</comment>
<dbReference type="RefSeq" id="WP_050670254.1">
    <property type="nucleotide sequence ID" value="NZ_LAIR01000002.1"/>
</dbReference>
<sequence>MRLISANVNGIRATLRRGGLDWLAAQQPDVVTLQEVRATSEQLSAALEQTPFDTWHIVDAPGPAAGRAGVAVLSRLPVVRRSAHLPGLPDEGRWVEADIRTESGDCVTVISTYVHTGEAGTPKQDDKYALLDAATTRLAQLRDGHVVLTGDLNVCHTQRDLKNWKGNRGKAGFLPDEQARLSTWFDDGWVDVGRAYAGDVDGPYTWWSWRGKAFDNDAGWRIDYQIASPALGALVKHAEVGRAATYAERWSDHAAVVVDYVLD</sequence>
<feature type="binding site" evidence="6">
    <location>
        <position position="35"/>
    </location>
    <ligand>
        <name>Mg(2+)</name>
        <dbReference type="ChEBI" id="CHEBI:18420"/>
        <label>1</label>
    </ligand>
</feature>
<dbReference type="InterPro" id="IPR037493">
    <property type="entry name" value="ExoIII-like"/>
</dbReference>
<feature type="binding site" evidence="6">
    <location>
        <position position="252"/>
    </location>
    <ligand>
        <name>Mg(2+)</name>
        <dbReference type="ChEBI" id="CHEBI:18420"/>
        <label>1</label>
    </ligand>
</feature>
<dbReference type="Gene3D" id="3.60.10.10">
    <property type="entry name" value="Endonuclease/exonuclease/phosphatase"/>
    <property type="match status" value="1"/>
</dbReference>
<dbReference type="AlphaFoldDB" id="A0A0L6CK15"/>
<feature type="active site" evidence="5">
    <location>
        <position position="113"/>
    </location>
</feature>
<keyword evidence="3" id="KW-0378">Hydrolase</keyword>
<keyword evidence="4 6" id="KW-0460">Magnesium</keyword>
<proteinExistence type="inferred from homology"/>
<dbReference type="SUPFAM" id="SSF56219">
    <property type="entry name" value="DNase I-like"/>
    <property type="match status" value="1"/>
</dbReference>
<evidence type="ECO:0000256" key="7">
    <source>
        <dbReference type="PIRSR" id="PIRSR604808-3"/>
    </source>
</evidence>
<dbReference type="Proteomes" id="UP000037397">
    <property type="component" value="Unassembled WGS sequence"/>
</dbReference>
<feature type="active site" description="Proton acceptor" evidence="5">
    <location>
        <position position="253"/>
    </location>
</feature>
<dbReference type="InterPro" id="IPR036691">
    <property type="entry name" value="Endo/exonu/phosph_ase_sf"/>
</dbReference>
<evidence type="ECO:0000256" key="5">
    <source>
        <dbReference type="PIRSR" id="PIRSR604808-1"/>
    </source>
</evidence>
<dbReference type="GO" id="GO:0008311">
    <property type="term" value="F:double-stranded DNA 3'-5' DNA exonuclease activity"/>
    <property type="evidence" value="ECO:0007669"/>
    <property type="project" value="InterPro"/>
</dbReference>
<dbReference type="EMBL" id="LAIR01000002">
    <property type="protein sequence ID" value="KNX37863.1"/>
    <property type="molecule type" value="Genomic_DNA"/>
</dbReference>
<feature type="binding site" evidence="6">
    <location>
        <position position="153"/>
    </location>
    <ligand>
        <name>Mg(2+)</name>
        <dbReference type="ChEBI" id="CHEBI:18420"/>
        <label>1</label>
    </ligand>
</feature>
<keyword evidence="10" id="KW-1185">Reference proteome</keyword>
<evidence type="ECO:0000313" key="9">
    <source>
        <dbReference type="EMBL" id="KNX37863.1"/>
    </source>
</evidence>
<dbReference type="PATRIC" id="fig|1631356.3.peg.2549"/>
<evidence type="ECO:0000313" key="10">
    <source>
        <dbReference type="Proteomes" id="UP000037397"/>
    </source>
</evidence>
<organism evidence="9 10">
    <name type="scientific">Luteipulveratus halotolerans</name>
    <dbReference type="NCBI Taxonomy" id="1631356"/>
    <lineage>
        <taxon>Bacteria</taxon>
        <taxon>Bacillati</taxon>
        <taxon>Actinomycetota</taxon>
        <taxon>Actinomycetes</taxon>
        <taxon>Micrococcales</taxon>
        <taxon>Dermacoccaceae</taxon>
        <taxon>Luteipulveratus</taxon>
    </lineage>
</organism>
<dbReference type="GO" id="GO:0006281">
    <property type="term" value="P:DNA repair"/>
    <property type="evidence" value="ECO:0007669"/>
    <property type="project" value="InterPro"/>
</dbReference>
<keyword evidence="2 6" id="KW-0479">Metal-binding</keyword>
<feature type="binding site" evidence="6">
    <location>
        <position position="253"/>
    </location>
    <ligand>
        <name>Mg(2+)</name>
        <dbReference type="ChEBI" id="CHEBI:18420"/>
        <label>1</label>
    </ligand>
</feature>
<evidence type="ECO:0000256" key="2">
    <source>
        <dbReference type="ARBA" id="ARBA00022723"/>
    </source>
</evidence>
<dbReference type="PROSITE" id="PS51435">
    <property type="entry name" value="AP_NUCLEASE_F1_4"/>
    <property type="match status" value="1"/>
</dbReference>
<feature type="active site" description="Proton donor/acceptor" evidence="5">
    <location>
        <position position="151"/>
    </location>
</feature>
<feature type="domain" description="Endonuclease/exonuclease/phosphatase" evidence="8">
    <location>
        <begin position="5"/>
        <end position="253"/>
    </location>
</feature>
<dbReference type="PANTHER" id="PTHR43250:SF2">
    <property type="entry name" value="EXODEOXYRIBONUCLEASE III"/>
    <property type="match status" value="1"/>
</dbReference>
<accession>A0A0L6CK15</accession>
<dbReference type="STRING" id="1631356.VV01_12985"/>
<comment type="cofactor">
    <cofactor evidence="6">
        <name>Mg(2+)</name>
        <dbReference type="ChEBI" id="CHEBI:18420"/>
    </cofactor>
    <cofactor evidence="6">
        <name>Mn(2+)</name>
        <dbReference type="ChEBI" id="CHEBI:29035"/>
    </cofactor>
    <text evidence="6">Probably binds two magnesium or manganese ions per subunit.</text>
</comment>
<feature type="binding site" evidence="6">
    <location>
        <position position="151"/>
    </location>
    <ligand>
        <name>Mg(2+)</name>
        <dbReference type="ChEBI" id="CHEBI:18420"/>
        <label>1</label>
    </ligand>
</feature>
<evidence type="ECO:0000259" key="8">
    <source>
        <dbReference type="Pfam" id="PF03372"/>
    </source>
</evidence>
<dbReference type="Pfam" id="PF03372">
    <property type="entry name" value="Exo_endo_phos"/>
    <property type="match status" value="1"/>
</dbReference>
<feature type="site" description="Transition state stabilizer" evidence="7">
    <location>
        <position position="153"/>
    </location>
</feature>
<reference evidence="10" key="1">
    <citation type="submission" date="2015-03" db="EMBL/GenBank/DDBJ databases">
        <title>Luteipulveratus halotolerans sp. nov., a novel actinobacterium (Dermacoccaceae) from Sarawak, Malaysia.</title>
        <authorList>
            <person name="Juboi H."/>
            <person name="Basik A."/>
            <person name="Shamsul S.S."/>
            <person name="Arnold P."/>
            <person name="Schmitt E.K."/>
            <person name="Sanglier J.-J."/>
            <person name="Yeo T."/>
        </authorList>
    </citation>
    <scope>NUCLEOTIDE SEQUENCE [LARGE SCALE GENOMIC DNA]</scope>
    <source>
        <strain evidence="10">C296001</strain>
    </source>
</reference>
<feature type="site" description="Interaction with DNA substrate" evidence="7">
    <location>
        <position position="253"/>
    </location>
</feature>
<dbReference type="NCBIfam" id="TIGR00633">
    <property type="entry name" value="xth"/>
    <property type="match status" value="1"/>
</dbReference>
<dbReference type="InterPro" id="IPR004808">
    <property type="entry name" value="AP_endonuc_1"/>
</dbReference>
<protein>
    <submittedName>
        <fullName evidence="9">Exodeoxyribonuclease III</fullName>
    </submittedName>
</protein>
<feature type="binding site" evidence="6">
    <location>
        <position position="7"/>
    </location>
    <ligand>
        <name>Mg(2+)</name>
        <dbReference type="ChEBI" id="CHEBI:18420"/>
        <label>1</label>
    </ligand>
</feature>
<dbReference type="OrthoDB" id="9803914at2"/>
<keyword evidence="6" id="KW-0464">Manganese</keyword>
<name>A0A0L6CK15_9MICO</name>
<evidence type="ECO:0000256" key="6">
    <source>
        <dbReference type="PIRSR" id="PIRSR604808-2"/>
    </source>
</evidence>
<gene>
    <name evidence="9" type="ORF">VV01_12985</name>
</gene>
<comment type="caution">
    <text evidence="9">The sequence shown here is derived from an EMBL/GenBank/DDBJ whole genome shotgun (WGS) entry which is preliminary data.</text>
</comment>
<evidence type="ECO:0000256" key="4">
    <source>
        <dbReference type="ARBA" id="ARBA00022842"/>
    </source>
</evidence>
<evidence type="ECO:0000256" key="1">
    <source>
        <dbReference type="ARBA" id="ARBA00007092"/>
    </source>
</evidence>
<dbReference type="GO" id="GO:0046872">
    <property type="term" value="F:metal ion binding"/>
    <property type="evidence" value="ECO:0007669"/>
    <property type="project" value="UniProtKB-KW"/>
</dbReference>
<dbReference type="PANTHER" id="PTHR43250">
    <property type="entry name" value="EXODEOXYRIBONUCLEASE III"/>
    <property type="match status" value="1"/>
</dbReference>
<dbReference type="InterPro" id="IPR005135">
    <property type="entry name" value="Endo/exonuclease/phosphatase"/>
</dbReference>